<organism evidence="4 5">
    <name type="scientific">Plectus sambesii</name>
    <dbReference type="NCBI Taxonomy" id="2011161"/>
    <lineage>
        <taxon>Eukaryota</taxon>
        <taxon>Metazoa</taxon>
        <taxon>Ecdysozoa</taxon>
        <taxon>Nematoda</taxon>
        <taxon>Chromadorea</taxon>
        <taxon>Plectida</taxon>
        <taxon>Plectina</taxon>
        <taxon>Plectoidea</taxon>
        <taxon>Plectidae</taxon>
        <taxon>Plectus</taxon>
    </lineage>
</organism>
<dbReference type="InterPro" id="IPR057965">
    <property type="entry name" value="STEEP1_dom"/>
</dbReference>
<accession>A0A914X6S4</accession>
<dbReference type="AlphaFoldDB" id="A0A914X6S4"/>
<dbReference type="WBParaSite" id="PSAMB.scaffold6979size8478.g29404.t1">
    <property type="protein sequence ID" value="PSAMB.scaffold6979size8478.g29404.t1"/>
    <property type="gene ID" value="PSAMB.scaffold6979size8478.g29404"/>
</dbReference>
<dbReference type="PANTHER" id="PTHR46355">
    <property type="entry name" value="UPF0428 PROTEIN CXORF56"/>
    <property type="match status" value="1"/>
</dbReference>
<dbReference type="Pfam" id="PF25809">
    <property type="entry name" value="STEEP1"/>
    <property type="match status" value="1"/>
</dbReference>
<dbReference type="PANTHER" id="PTHR46355:SF1">
    <property type="entry name" value="STING ER EXIT PROTEIN"/>
    <property type="match status" value="1"/>
</dbReference>
<evidence type="ECO:0000313" key="5">
    <source>
        <dbReference type="WBParaSite" id="PSAMB.scaffold6979size8478.g29404.t1"/>
    </source>
</evidence>
<proteinExistence type="inferred from homology"/>
<sequence>MTAVRAENPIDLQHVDEDPNFLGEARKVQDIEDKEEYRVKPLHTYYCHCGQLSLITDTPLDRLPLRPRDRARVIDSTRTVAKITCAPDETVYLRRAEGIEQQYRKKCKKCGLALFYQHSGNMNVHFIFDTALLTAKQLGGFCVRNDEEDIPKKVVLTKHVKNQGKVGSVTISTVDEEEDEVEAREVAESYTNNAKVVEKQMKRKGMLKRKYTDAINEAEKQRKDAKRGTLIDY</sequence>
<name>A0A914X6S4_9BILA</name>
<dbReference type="Proteomes" id="UP000887566">
    <property type="component" value="Unplaced"/>
</dbReference>
<comment type="similarity">
    <text evidence="1">Belongs to the STEEP1 family.</text>
</comment>
<protein>
    <recommendedName>
        <fullName evidence="2">STING ER exit protein</fullName>
    </recommendedName>
</protein>
<dbReference type="GO" id="GO:0090158">
    <property type="term" value="P:endoplasmic reticulum membrane organization"/>
    <property type="evidence" value="ECO:0007669"/>
    <property type="project" value="TreeGrafter"/>
</dbReference>
<feature type="domain" description="STEEP1" evidence="3">
    <location>
        <begin position="39"/>
        <end position="137"/>
    </location>
</feature>
<evidence type="ECO:0000313" key="4">
    <source>
        <dbReference type="Proteomes" id="UP000887566"/>
    </source>
</evidence>
<keyword evidence="4" id="KW-1185">Reference proteome</keyword>
<reference evidence="5" key="1">
    <citation type="submission" date="2022-11" db="UniProtKB">
        <authorList>
            <consortium name="WormBaseParasite"/>
        </authorList>
    </citation>
    <scope>IDENTIFICATION</scope>
</reference>
<dbReference type="GO" id="GO:0006888">
    <property type="term" value="P:endoplasmic reticulum to Golgi vesicle-mediated transport"/>
    <property type="evidence" value="ECO:0007669"/>
    <property type="project" value="TreeGrafter"/>
</dbReference>
<evidence type="ECO:0000256" key="1">
    <source>
        <dbReference type="ARBA" id="ARBA00024205"/>
    </source>
</evidence>
<evidence type="ECO:0000259" key="3">
    <source>
        <dbReference type="Pfam" id="PF25809"/>
    </source>
</evidence>
<evidence type="ECO:0000256" key="2">
    <source>
        <dbReference type="ARBA" id="ARBA00024237"/>
    </source>
</evidence>
<dbReference type="GO" id="GO:0005737">
    <property type="term" value="C:cytoplasm"/>
    <property type="evidence" value="ECO:0007669"/>
    <property type="project" value="GOC"/>
</dbReference>
<dbReference type="InterPro" id="IPR029704">
    <property type="entry name" value="STEEP-like"/>
</dbReference>